<evidence type="ECO:0000313" key="2">
    <source>
        <dbReference type="Proteomes" id="UP001156691"/>
    </source>
</evidence>
<keyword evidence="2" id="KW-1185">Reference proteome</keyword>
<gene>
    <name evidence="1" type="ORF">GCM10010862_10160</name>
</gene>
<dbReference type="RefSeq" id="WP_284339206.1">
    <property type="nucleotide sequence ID" value="NZ_BSNS01000006.1"/>
</dbReference>
<sequence length="113" mass="11699">MAFRTTPQLGPQIDEVVTGVPYWDSQLGLSIGDTEVDPSYRLGNKETGSDGHDYLWVKASADIAATPSTGTEVTVTEPGFMVAAGAGGYFTPPGVAVSEGQFLHVRKGAAGAP</sequence>
<name>A0ABQ5W183_9HYPH</name>
<proteinExistence type="predicted"/>
<comment type="caution">
    <text evidence="1">The sequence shown here is derived from an EMBL/GenBank/DDBJ whole genome shotgun (WGS) entry which is preliminary data.</text>
</comment>
<reference evidence="2" key="1">
    <citation type="journal article" date="2019" name="Int. J. Syst. Evol. Microbiol.">
        <title>The Global Catalogue of Microorganisms (GCM) 10K type strain sequencing project: providing services to taxonomists for standard genome sequencing and annotation.</title>
        <authorList>
            <consortium name="The Broad Institute Genomics Platform"/>
            <consortium name="The Broad Institute Genome Sequencing Center for Infectious Disease"/>
            <person name="Wu L."/>
            <person name="Ma J."/>
        </authorList>
    </citation>
    <scope>NUCLEOTIDE SEQUENCE [LARGE SCALE GENOMIC DNA]</scope>
    <source>
        <strain evidence="2">NBRC 112416</strain>
    </source>
</reference>
<accession>A0ABQ5W183</accession>
<dbReference type="EMBL" id="BSNS01000006">
    <property type="protein sequence ID" value="GLQ53757.1"/>
    <property type="molecule type" value="Genomic_DNA"/>
</dbReference>
<protein>
    <submittedName>
        <fullName evidence="1">Uncharacterized protein</fullName>
    </submittedName>
</protein>
<organism evidence="1 2">
    <name type="scientific">Devosia nitrariae</name>
    <dbReference type="NCBI Taxonomy" id="2071872"/>
    <lineage>
        <taxon>Bacteria</taxon>
        <taxon>Pseudomonadati</taxon>
        <taxon>Pseudomonadota</taxon>
        <taxon>Alphaproteobacteria</taxon>
        <taxon>Hyphomicrobiales</taxon>
        <taxon>Devosiaceae</taxon>
        <taxon>Devosia</taxon>
    </lineage>
</organism>
<evidence type="ECO:0000313" key="1">
    <source>
        <dbReference type="EMBL" id="GLQ53757.1"/>
    </source>
</evidence>
<dbReference type="Proteomes" id="UP001156691">
    <property type="component" value="Unassembled WGS sequence"/>
</dbReference>